<dbReference type="EMBL" id="MN739668">
    <property type="protein sequence ID" value="QHT19684.1"/>
    <property type="molecule type" value="Genomic_DNA"/>
</dbReference>
<dbReference type="InterPro" id="IPR014903">
    <property type="entry name" value="DUF1796"/>
</dbReference>
<accession>A0A6C0DSW5</accession>
<name>A0A6C0DSW5_9ZZZZ</name>
<sequence length="209" mass="24929">MFNNYMKFDNIIPLGDHCAAAFILKDLGLRKKAYPFDWTNHAGGIMKTSIHKNIFLLRRLLRYGNPKKCSEFYIGNAIEYGNHKTNHGIQFPHELENAQITNEKYKRRFDRLYNDIICGFKNLYIIITRKGDVDQDFVNDLEHLLVFHNSESKILFISGNENTIATSTDNFIFKYIKYDYLEEIHGNKWYQYDEFFHKDIKNYLIEFLQ</sequence>
<organism evidence="1">
    <name type="scientific">viral metagenome</name>
    <dbReference type="NCBI Taxonomy" id="1070528"/>
    <lineage>
        <taxon>unclassified sequences</taxon>
        <taxon>metagenomes</taxon>
        <taxon>organismal metagenomes</taxon>
    </lineage>
</organism>
<protein>
    <recommendedName>
        <fullName evidence="2">Papain-like cysteine peptidase</fullName>
    </recommendedName>
</protein>
<dbReference type="AlphaFoldDB" id="A0A6C0DSW5"/>
<evidence type="ECO:0000313" key="1">
    <source>
        <dbReference type="EMBL" id="QHT19684.1"/>
    </source>
</evidence>
<reference evidence="1" key="1">
    <citation type="journal article" date="2020" name="Nature">
        <title>Giant virus diversity and host interactions through global metagenomics.</title>
        <authorList>
            <person name="Schulz F."/>
            <person name="Roux S."/>
            <person name="Paez-Espino D."/>
            <person name="Jungbluth S."/>
            <person name="Walsh D.A."/>
            <person name="Denef V.J."/>
            <person name="McMahon K.D."/>
            <person name="Konstantinidis K.T."/>
            <person name="Eloe-Fadrosh E.A."/>
            <person name="Kyrpides N.C."/>
            <person name="Woyke T."/>
        </authorList>
    </citation>
    <scope>NUCLEOTIDE SEQUENCE</scope>
    <source>
        <strain evidence="1">GVMAG-M-3300023174-5</strain>
    </source>
</reference>
<evidence type="ECO:0008006" key="2">
    <source>
        <dbReference type="Google" id="ProtNLM"/>
    </source>
</evidence>
<proteinExistence type="predicted"/>
<dbReference type="Pfam" id="PF08795">
    <property type="entry name" value="DUF1796"/>
    <property type="match status" value="1"/>
</dbReference>